<dbReference type="EMBL" id="CP029189">
    <property type="protein sequence ID" value="QES58025.1"/>
    <property type="molecule type" value="Genomic_DNA"/>
</dbReference>
<organism evidence="2 3">
    <name type="scientific">Streptomyces venezuelae</name>
    <dbReference type="NCBI Taxonomy" id="54571"/>
    <lineage>
        <taxon>Bacteria</taxon>
        <taxon>Bacillati</taxon>
        <taxon>Actinomycetota</taxon>
        <taxon>Actinomycetes</taxon>
        <taxon>Kitasatosporales</taxon>
        <taxon>Streptomycetaceae</taxon>
        <taxon>Streptomyces</taxon>
    </lineage>
</organism>
<feature type="region of interest" description="Disordered" evidence="1">
    <location>
        <begin position="60"/>
        <end position="119"/>
    </location>
</feature>
<reference evidence="2 3" key="1">
    <citation type="submission" date="2018-05" db="EMBL/GenBank/DDBJ databases">
        <title>Streptomyces venezuelae.</title>
        <authorList>
            <person name="Kim W."/>
            <person name="Lee N."/>
            <person name="Cho B.-K."/>
        </authorList>
    </citation>
    <scope>NUCLEOTIDE SEQUENCE [LARGE SCALE GENOMIC DNA]</scope>
    <source>
        <strain evidence="2 3">ATCC 21018</strain>
    </source>
</reference>
<dbReference type="AlphaFoldDB" id="A0A5P2DS59"/>
<evidence type="ECO:0000256" key="1">
    <source>
        <dbReference type="SAM" id="MobiDB-lite"/>
    </source>
</evidence>
<feature type="compositionally biased region" description="Polar residues" evidence="1">
    <location>
        <begin position="61"/>
        <end position="73"/>
    </location>
</feature>
<proteinExistence type="predicted"/>
<gene>
    <name evidence="2" type="ORF">DEJ51_30955</name>
</gene>
<feature type="compositionally biased region" description="Low complexity" evidence="1">
    <location>
        <begin position="97"/>
        <end position="114"/>
    </location>
</feature>
<name>A0A5P2DS59_STRVZ</name>
<evidence type="ECO:0000313" key="3">
    <source>
        <dbReference type="Proteomes" id="UP000324101"/>
    </source>
</evidence>
<sequence length="223" mass="22102">MAVPSGPVVRVKAPLSSLASFGAMLTMAPARPLPVALSVTLRVRPADLYGSVIARTLGSPGATTTSWSGTVPSSGLPEAVSLRRTTPGARSAKARVPSEPVLPSASVSPAESSSWNAAPGAGWPSGSVLTMRSPALSAGAGSPWSLGASADGEGAAVAPVAGLVRTVTAVRASAVNRRGRCFIRVLRAGSCGAGGRCSAGSESGPGSARGQLGASPVRRRLIR</sequence>
<dbReference type="Proteomes" id="UP000324101">
    <property type="component" value="Chromosome"/>
</dbReference>
<accession>A0A5P2DS59</accession>
<evidence type="ECO:0000313" key="2">
    <source>
        <dbReference type="EMBL" id="QES58025.1"/>
    </source>
</evidence>
<protein>
    <submittedName>
        <fullName evidence="2">Uncharacterized protein</fullName>
    </submittedName>
</protein>
<feature type="region of interest" description="Disordered" evidence="1">
    <location>
        <begin position="194"/>
        <end position="215"/>
    </location>
</feature>